<comment type="caution">
    <text evidence="2">The sequence shown here is derived from an EMBL/GenBank/DDBJ whole genome shotgun (WGS) entry which is preliminary data.</text>
</comment>
<evidence type="ECO:0000256" key="1">
    <source>
        <dbReference type="SAM" id="MobiDB-lite"/>
    </source>
</evidence>
<organism evidence="2 3">
    <name type="scientific">Glycomyces niveus</name>
    <dbReference type="NCBI Taxonomy" id="2820287"/>
    <lineage>
        <taxon>Bacteria</taxon>
        <taxon>Bacillati</taxon>
        <taxon>Actinomycetota</taxon>
        <taxon>Actinomycetes</taxon>
        <taxon>Glycomycetales</taxon>
        <taxon>Glycomycetaceae</taxon>
        <taxon>Glycomyces</taxon>
    </lineage>
</organism>
<keyword evidence="3" id="KW-1185">Reference proteome</keyword>
<dbReference type="Proteomes" id="UP000681341">
    <property type="component" value="Unassembled WGS sequence"/>
</dbReference>
<name>A0ABS3U5Z8_9ACTN</name>
<gene>
    <name evidence="2" type="ORF">J5V16_15250</name>
</gene>
<dbReference type="EMBL" id="JAGFNP010000008">
    <property type="protein sequence ID" value="MBO3734183.1"/>
    <property type="molecule type" value="Genomic_DNA"/>
</dbReference>
<feature type="compositionally biased region" description="Polar residues" evidence="1">
    <location>
        <begin position="280"/>
        <end position="294"/>
    </location>
</feature>
<sequence length="294" mass="31612">MDLFSRTMLACSAEAGLTSTALARHVPLLRRNIGSADQVSLLSRCVGSDGLGSGDHVLMLTGERMVVTRQSRLLGRVRLCLDAPVAAIENLRWSADPAGPGVELNFTVLEGPGATEPHRWHFWLPATHAKRVWRIDALLARAFRRPKADARPAADRLGSASAFGDLDLVEDAASLDRNEDTVALMRTEITVSLKRMSLVRTALADVLPVGAGHPTSPFPAPDPRLTTSAAVPAQRRQPSPRSFLPPVVTDDERPALPVRAVADDAAINAPRPRAPRPTGFQPSDLETTMALNPC</sequence>
<dbReference type="RefSeq" id="WP_208497280.1">
    <property type="nucleotide sequence ID" value="NZ_JAGFNP010000008.1"/>
</dbReference>
<accession>A0ABS3U5Z8</accession>
<proteinExistence type="predicted"/>
<feature type="region of interest" description="Disordered" evidence="1">
    <location>
        <begin position="212"/>
        <end position="294"/>
    </location>
</feature>
<evidence type="ECO:0000313" key="3">
    <source>
        <dbReference type="Proteomes" id="UP000681341"/>
    </source>
</evidence>
<evidence type="ECO:0000313" key="2">
    <source>
        <dbReference type="EMBL" id="MBO3734183.1"/>
    </source>
</evidence>
<reference evidence="2 3" key="1">
    <citation type="submission" date="2021-03" db="EMBL/GenBank/DDBJ databases">
        <title>Glycomyces sp. nov., a novel actinomycete isolated from soil.</title>
        <authorList>
            <person name="Yang X."/>
            <person name="Xu X."/>
        </authorList>
    </citation>
    <scope>NUCLEOTIDE SEQUENCE [LARGE SCALE GENOMIC DNA]</scope>
    <source>
        <strain evidence="2 3">NEAU-S30</strain>
    </source>
</reference>
<protein>
    <submittedName>
        <fullName evidence="2">Uncharacterized protein</fullName>
    </submittedName>
</protein>